<evidence type="ECO:0000313" key="4">
    <source>
        <dbReference type="Proteomes" id="UP000694393"/>
    </source>
</evidence>
<dbReference type="SUPFAM" id="SSF46785">
    <property type="entry name" value="Winged helix' DNA-binding domain"/>
    <property type="match status" value="1"/>
</dbReference>
<feature type="region of interest" description="Disordered" evidence="1">
    <location>
        <begin position="118"/>
        <end position="183"/>
    </location>
</feature>
<dbReference type="PROSITE" id="PS51504">
    <property type="entry name" value="H15"/>
    <property type="match status" value="1"/>
</dbReference>
<feature type="compositionally biased region" description="Basic and acidic residues" evidence="1">
    <location>
        <begin position="144"/>
        <end position="154"/>
    </location>
</feature>
<dbReference type="InterPro" id="IPR036388">
    <property type="entry name" value="WH-like_DNA-bd_sf"/>
</dbReference>
<organism evidence="3 4">
    <name type="scientific">Pelusios castaneus</name>
    <name type="common">West African mud turtle</name>
    <dbReference type="NCBI Taxonomy" id="367368"/>
    <lineage>
        <taxon>Eukaryota</taxon>
        <taxon>Metazoa</taxon>
        <taxon>Chordata</taxon>
        <taxon>Craniata</taxon>
        <taxon>Vertebrata</taxon>
        <taxon>Euteleostomi</taxon>
        <taxon>Archelosauria</taxon>
        <taxon>Testudinata</taxon>
        <taxon>Testudines</taxon>
        <taxon>Pleurodira</taxon>
        <taxon>Pelomedusidae</taxon>
        <taxon>Pelusios</taxon>
    </lineage>
</organism>
<dbReference type="Ensembl" id="ENSPCET00000004155.1">
    <property type="protein sequence ID" value="ENSPCEP00000004026.1"/>
    <property type="gene ID" value="ENSPCEG00000003230.1"/>
</dbReference>
<dbReference type="InterPro" id="IPR036390">
    <property type="entry name" value="WH_DNA-bd_sf"/>
</dbReference>
<feature type="compositionally biased region" description="Basic residues" evidence="1">
    <location>
        <begin position="127"/>
        <end position="141"/>
    </location>
</feature>
<dbReference type="Gene3D" id="1.10.10.10">
    <property type="entry name" value="Winged helix-like DNA-binding domain superfamily/Winged helix DNA-binding domain"/>
    <property type="match status" value="1"/>
</dbReference>
<reference evidence="3" key="1">
    <citation type="submission" date="2025-08" db="UniProtKB">
        <authorList>
            <consortium name="Ensembl"/>
        </authorList>
    </citation>
    <scope>IDENTIFICATION</scope>
</reference>
<dbReference type="GO" id="GO:0000786">
    <property type="term" value="C:nucleosome"/>
    <property type="evidence" value="ECO:0007669"/>
    <property type="project" value="InterPro"/>
</dbReference>
<protein>
    <recommendedName>
        <fullName evidence="2">H15 domain-containing protein</fullName>
    </recommendedName>
</protein>
<keyword evidence="4" id="KW-1185">Reference proteome</keyword>
<feature type="domain" description="H15" evidence="2">
    <location>
        <begin position="32"/>
        <end position="106"/>
    </location>
</feature>
<evidence type="ECO:0000259" key="2">
    <source>
        <dbReference type="PROSITE" id="PS51504"/>
    </source>
</evidence>
<name>A0A8C8VFD6_9SAUR</name>
<accession>A0A8C8VFD6</accession>
<dbReference type="GO" id="GO:0003677">
    <property type="term" value="F:DNA binding"/>
    <property type="evidence" value="ECO:0007669"/>
    <property type="project" value="InterPro"/>
</dbReference>
<dbReference type="Pfam" id="PF00538">
    <property type="entry name" value="Linker_histone"/>
    <property type="match status" value="1"/>
</dbReference>
<dbReference type="InterPro" id="IPR005818">
    <property type="entry name" value="Histone_H1/H5_H15"/>
</dbReference>
<reference evidence="3" key="2">
    <citation type="submission" date="2025-09" db="UniProtKB">
        <authorList>
            <consortium name="Ensembl"/>
        </authorList>
    </citation>
    <scope>IDENTIFICATION</scope>
</reference>
<sequence>MNEEQPVRASEAPLPASQKRRKKKKEKPPRKPRPAFAQLILWSVDFSKSRKGFSLVAIEKELAATGVDVHRNKSRIKAALKRLVTNNILCKVPGAAGTPGTYKLSKGPGVGKTQLVLQLPNTQAAKKPAKQKRRRAKKRPVPQKAEKKSKEKGAKGPGKKKKMRKGADKIFSAGGVASPPRES</sequence>
<feature type="region of interest" description="Disordered" evidence="1">
    <location>
        <begin position="1"/>
        <end position="34"/>
    </location>
</feature>
<proteinExistence type="predicted"/>
<dbReference type="GO" id="GO:0006334">
    <property type="term" value="P:nucleosome assembly"/>
    <property type="evidence" value="ECO:0007669"/>
    <property type="project" value="InterPro"/>
</dbReference>
<evidence type="ECO:0000256" key="1">
    <source>
        <dbReference type="SAM" id="MobiDB-lite"/>
    </source>
</evidence>
<dbReference type="Proteomes" id="UP000694393">
    <property type="component" value="Unplaced"/>
</dbReference>
<dbReference type="AlphaFoldDB" id="A0A8C8VFD6"/>
<evidence type="ECO:0000313" key="3">
    <source>
        <dbReference type="Ensembl" id="ENSPCEP00000004026.1"/>
    </source>
</evidence>
<dbReference type="SMART" id="SM00526">
    <property type="entry name" value="H15"/>
    <property type="match status" value="1"/>
</dbReference>
<feature type="compositionally biased region" description="Basic residues" evidence="1">
    <location>
        <begin position="18"/>
        <end position="33"/>
    </location>
</feature>